<dbReference type="InterPro" id="IPR036388">
    <property type="entry name" value="WH-like_DNA-bd_sf"/>
</dbReference>
<evidence type="ECO:0000256" key="3">
    <source>
        <dbReference type="ARBA" id="ARBA00023125"/>
    </source>
</evidence>
<dbReference type="GO" id="GO:0043565">
    <property type="term" value="F:sequence-specific DNA binding"/>
    <property type="evidence" value="ECO:0007669"/>
    <property type="project" value="TreeGrafter"/>
</dbReference>
<dbReference type="Proteomes" id="UP000198861">
    <property type="component" value="Unassembled WGS sequence"/>
</dbReference>
<proteinExistence type="inferred from homology"/>
<evidence type="ECO:0000256" key="4">
    <source>
        <dbReference type="ARBA" id="ARBA00023163"/>
    </source>
</evidence>
<dbReference type="EMBL" id="FOSX01000001">
    <property type="protein sequence ID" value="SFK30603.1"/>
    <property type="molecule type" value="Genomic_DNA"/>
</dbReference>
<reference evidence="6 8" key="1">
    <citation type="submission" date="2016-10" db="EMBL/GenBank/DDBJ databases">
        <authorList>
            <person name="Varghese N."/>
            <person name="Submissions S."/>
        </authorList>
    </citation>
    <scope>NUCLEOTIDE SEQUENCE [LARGE SCALE GENOMIC DNA]</scope>
    <source>
        <strain evidence="6 8">DSM 282</strain>
    </source>
</reference>
<protein>
    <submittedName>
        <fullName evidence="7">Transcriptional regulator, LysR family</fullName>
    </submittedName>
</protein>
<evidence type="ECO:0000313" key="8">
    <source>
        <dbReference type="Proteomes" id="UP000198861"/>
    </source>
</evidence>
<evidence type="ECO:0000313" key="6">
    <source>
        <dbReference type="EMBL" id="SFB21568.1"/>
    </source>
</evidence>
<dbReference type="InterPro" id="IPR036390">
    <property type="entry name" value="WH_DNA-bd_sf"/>
</dbReference>
<evidence type="ECO:0000259" key="5">
    <source>
        <dbReference type="PROSITE" id="PS50931"/>
    </source>
</evidence>
<dbReference type="FunFam" id="3.40.190.290:FF:000012">
    <property type="entry name" value="Transcriptional regulator, LysR family"/>
    <property type="match status" value="1"/>
</dbReference>
<dbReference type="AlphaFoldDB" id="A0A1I3YFS5"/>
<keyword evidence="4" id="KW-0804">Transcription</keyword>
<dbReference type="PANTHER" id="PTHR30537">
    <property type="entry name" value="HTH-TYPE TRANSCRIPTIONAL REGULATOR"/>
    <property type="match status" value="1"/>
</dbReference>
<sequence>MRDDILRESFSGLVAFVAVAREKSFTRAAAHLGLSQSAVSHAVRALETKLGARLLARNSRTVSPTEAGERLLATVAPQLEEIDAELAALAELRDSPAGTIRITASDHSIRTVLAPRLKKFLSKYPGIQVELFADNGLVDLAAERFDAGVRLGESVAQDMIALRIGPDIRFVVVATKGYFASHPLPGTPDDLMQHNCVNLRFPTYGGLWAWEFEKAGRQMNVRVNGQLTYNSIYDCLDAAMVGLGVAYVPADMAQPYIRTGHLVSVLEDWCPYWSGYHHYPSRRQPSGAMSLLIAALRYAAETSPARYEG</sequence>
<dbReference type="GO" id="GO:0006351">
    <property type="term" value="P:DNA-templated transcription"/>
    <property type="evidence" value="ECO:0007669"/>
    <property type="project" value="TreeGrafter"/>
</dbReference>
<dbReference type="Proteomes" id="UP000199579">
    <property type="component" value="Unassembled WGS sequence"/>
</dbReference>
<dbReference type="GO" id="GO:0003700">
    <property type="term" value="F:DNA-binding transcription factor activity"/>
    <property type="evidence" value="ECO:0007669"/>
    <property type="project" value="InterPro"/>
</dbReference>
<name>A0A1I3YFS5_9GAMM</name>
<dbReference type="PROSITE" id="PS50931">
    <property type="entry name" value="HTH_LYSR"/>
    <property type="match status" value="1"/>
</dbReference>
<dbReference type="Gene3D" id="3.40.190.290">
    <property type="match status" value="1"/>
</dbReference>
<dbReference type="Pfam" id="PF03466">
    <property type="entry name" value="LysR_substrate"/>
    <property type="match status" value="1"/>
</dbReference>
<dbReference type="RefSeq" id="WP_090934427.1">
    <property type="nucleotide sequence ID" value="NZ_FOKJ01000024.1"/>
</dbReference>
<keyword evidence="3" id="KW-0238">DNA-binding</keyword>
<dbReference type="SUPFAM" id="SSF46785">
    <property type="entry name" value="Winged helix' DNA-binding domain"/>
    <property type="match status" value="1"/>
</dbReference>
<keyword evidence="2" id="KW-0805">Transcription regulation</keyword>
<organism evidence="7 9">
    <name type="scientific">Azotobacter beijerinckii</name>
    <dbReference type="NCBI Taxonomy" id="170623"/>
    <lineage>
        <taxon>Bacteria</taxon>
        <taxon>Pseudomonadati</taxon>
        <taxon>Pseudomonadota</taxon>
        <taxon>Gammaproteobacteria</taxon>
        <taxon>Pseudomonadales</taxon>
        <taxon>Pseudomonadaceae</taxon>
        <taxon>Azotobacter</taxon>
    </lineage>
</organism>
<dbReference type="InterPro" id="IPR005119">
    <property type="entry name" value="LysR_subst-bd"/>
</dbReference>
<dbReference type="CDD" id="cd08474">
    <property type="entry name" value="PBP2_CrgA_like_5"/>
    <property type="match status" value="1"/>
</dbReference>
<reference evidence="7 9" key="2">
    <citation type="submission" date="2016-10" db="EMBL/GenBank/DDBJ databases">
        <authorList>
            <person name="de Groot N.N."/>
        </authorList>
    </citation>
    <scope>NUCLEOTIDE SEQUENCE [LARGE SCALE GENOMIC DNA]</scope>
    <source>
        <strain evidence="7 9">DSM 381</strain>
    </source>
</reference>
<dbReference type="Pfam" id="PF00126">
    <property type="entry name" value="HTH_1"/>
    <property type="match status" value="1"/>
</dbReference>
<dbReference type="PANTHER" id="PTHR30537:SF1">
    <property type="entry name" value="HTH-TYPE TRANSCRIPTIONAL REGULATOR PGRR"/>
    <property type="match status" value="1"/>
</dbReference>
<comment type="similarity">
    <text evidence="1">Belongs to the LysR transcriptional regulatory family.</text>
</comment>
<dbReference type="FunFam" id="1.10.10.10:FF:000001">
    <property type="entry name" value="LysR family transcriptional regulator"/>
    <property type="match status" value="1"/>
</dbReference>
<dbReference type="InterPro" id="IPR000847">
    <property type="entry name" value="LysR_HTH_N"/>
</dbReference>
<evidence type="ECO:0000313" key="9">
    <source>
        <dbReference type="Proteomes" id="UP000199579"/>
    </source>
</evidence>
<feature type="domain" description="HTH lysR-type" evidence="5">
    <location>
        <begin position="8"/>
        <end position="65"/>
    </location>
</feature>
<evidence type="ECO:0000256" key="1">
    <source>
        <dbReference type="ARBA" id="ARBA00009437"/>
    </source>
</evidence>
<dbReference type="SUPFAM" id="SSF53850">
    <property type="entry name" value="Periplasmic binding protein-like II"/>
    <property type="match status" value="1"/>
</dbReference>
<accession>A0A1I3YFS5</accession>
<evidence type="ECO:0000256" key="2">
    <source>
        <dbReference type="ARBA" id="ARBA00023015"/>
    </source>
</evidence>
<dbReference type="PRINTS" id="PR00039">
    <property type="entry name" value="HTHLYSR"/>
</dbReference>
<gene>
    <name evidence="6" type="ORF">SAMN04244571_01816</name>
    <name evidence="7" type="ORF">SAMN04244574_00122</name>
</gene>
<keyword evidence="8" id="KW-1185">Reference proteome</keyword>
<dbReference type="InterPro" id="IPR058163">
    <property type="entry name" value="LysR-type_TF_proteobact-type"/>
</dbReference>
<dbReference type="Gene3D" id="1.10.10.10">
    <property type="entry name" value="Winged helix-like DNA-binding domain superfamily/Winged helix DNA-binding domain"/>
    <property type="match status" value="1"/>
</dbReference>
<dbReference type="EMBL" id="FOKJ01000024">
    <property type="protein sequence ID" value="SFB21568.1"/>
    <property type="molecule type" value="Genomic_DNA"/>
</dbReference>
<evidence type="ECO:0000313" key="7">
    <source>
        <dbReference type="EMBL" id="SFK30603.1"/>
    </source>
</evidence>